<dbReference type="Proteomes" id="UP001238096">
    <property type="component" value="Chromosome"/>
</dbReference>
<proteinExistence type="predicted"/>
<evidence type="ECO:0000313" key="2">
    <source>
        <dbReference type="Proteomes" id="UP001238096"/>
    </source>
</evidence>
<accession>A0ABY9LHH9</accession>
<organism evidence="1 2">
    <name type="scientific">Streptococcus didelphis</name>
    <dbReference type="NCBI Taxonomy" id="102886"/>
    <lineage>
        <taxon>Bacteria</taxon>
        <taxon>Bacillati</taxon>
        <taxon>Bacillota</taxon>
        <taxon>Bacilli</taxon>
        <taxon>Lactobacillales</taxon>
        <taxon>Streptococcaceae</taxon>
        <taxon>Streptococcus</taxon>
    </lineage>
</organism>
<sequence>MIFILNYVFYDNTEADIEAKTYALRKGHMISADFEETITHEHALLSQAFDELEKNYKKDMQDLSEGQRK</sequence>
<evidence type="ECO:0000313" key="1">
    <source>
        <dbReference type="EMBL" id="WMB27566.1"/>
    </source>
</evidence>
<gene>
    <name evidence="1" type="ORF">N1496_04990</name>
</gene>
<keyword evidence="2" id="KW-1185">Reference proteome</keyword>
<name>A0ABY9LHH9_9STRE</name>
<protein>
    <submittedName>
        <fullName evidence="1">Uncharacterized protein</fullName>
    </submittedName>
</protein>
<reference evidence="2" key="1">
    <citation type="submission" date="2022-10" db="EMBL/GenBank/DDBJ databases">
        <title>Streptococcus didelphis as causative of fatal infections in opossums (Didelphis albiventris).</title>
        <authorList>
            <person name="Breyer G.M."/>
            <person name="Da Silva M.E.R.J."/>
            <person name="Siqueira F.M."/>
        </authorList>
    </citation>
    <scope>NUCLEOTIDE SEQUENCE [LARGE SCALE GENOMIC DNA]</scope>
    <source>
        <strain evidence="2">LBVP101/21</strain>
    </source>
</reference>
<dbReference type="EMBL" id="CP110509">
    <property type="protein sequence ID" value="WMB27566.1"/>
    <property type="molecule type" value="Genomic_DNA"/>
</dbReference>
<dbReference type="RefSeq" id="WP_018367040.1">
    <property type="nucleotide sequence ID" value="NZ_CP104407.1"/>
</dbReference>